<organism evidence="1 2">
    <name type="scientific">Glossina palpalis gambiensis</name>
    <dbReference type="NCBI Taxonomy" id="67801"/>
    <lineage>
        <taxon>Eukaryota</taxon>
        <taxon>Metazoa</taxon>
        <taxon>Ecdysozoa</taxon>
        <taxon>Arthropoda</taxon>
        <taxon>Hexapoda</taxon>
        <taxon>Insecta</taxon>
        <taxon>Pterygota</taxon>
        <taxon>Neoptera</taxon>
        <taxon>Endopterygota</taxon>
        <taxon>Diptera</taxon>
        <taxon>Brachycera</taxon>
        <taxon>Muscomorpha</taxon>
        <taxon>Hippoboscoidea</taxon>
        <taxon>Glossinidae</taxon>
        <taxon>Glossina</taxon>
    </lineage>
</organism>
<dbReference type="EMBL" id="JXJN01007443">
    <property type="status" value="NOT_ANNOTATED_CDS"/>
    <property type="molecule type" value="Genomic_DNA"/>
</dbReference>
<evidence type="ECO:0000313" key="1">
    <source>
        <dbReference type="EnsemblMetazoa" id="GPPI016481-PA"/>
    </source>
</evidence>
<reference evidence="2" key="1">
    <citation type="submission" date="2015-01" db="EMBL/GenBank/DDBJ databases">
        <authorList>
            <person name="Aksoy S."/>
            <person name="Warren W."/>
            <person name="Wilson R.K."/>
        </authorList>
    </citation>
    <scope>NUCLEOTIDE SEQUENCE [LARGE SCALE GENOMIC DNA]</scope>
    <source>
        <strain evidence="2">IAEA</strain>
    </source>
</reference>
<protein>
    <submittedName>
        <fullName evidence="1">Uncharacterized protein</fullName>
    </submittedName>
</protein>
<dbReference type="Proteomes" id="UP000092460">
    <property type="component" value="Unassembled WGS sequence"/>
</dbReference>
<dbReference type="VEuPathDB" id="VectorBase:GPPI016481"/>
<dbReference type="AlphaFoldDB" id="A0A1B0B277"/>
<accession>A0A1B0B277</accession>
<keyword evidence="2" id="KW-1185">Reference proteome</keyword>
<proteinExistence type="predicted"/>
<evidence type="ECO:0000313" key="2">
    <source>
        <dbReference type="Proteomes" id="UP000092460"/>
    </source>
</evidence>
<dbReference type="EnsemblMetazoa" id="GPPI016481-RA">
    <property type="protein sequence ID" value="GPPI016481-PA"/>
    <property type="gene ID" value="GPPI016481"/>
</dbReference>
<reference evidence="1" key="2">
    <citation type="submission" date="2020-05" db="UniProtKB">
        <authorList>
            <consortium name="EnsemblMetazoa"/>
        </authorList>
    </citation>
    <scope>IDENTIFICATION</scope>
    <source>
        <strain evidence="1">IAEA</strain>
    </source>
</reference>
<sequence>MSVFIKFCKLKSHNFHRYCGYRAMKKGGLLPLKYGKYSLRSVADNNKTFANKRPKGAFSLKQLK</sequence>
<name>A0A1B0B277_9MUSC</name>